<dbReference type="GO" id="GO:0008028">
    <property type="term" value="F:monocarboxylic acid transmembrane transporter activity"/>
    <property type="evidence" value="ECO:0007669"/>
    <property type="project" value="TreeGrafter"/>
</dbReference>
<feature type="transmembrane region" description="Helical" evidence="3">
    <location>
        <begin position="355"/>
        <end position="374"/>
    </location>
</feature>
<evidence type="ECO:0000313" key="6">
    <source>
        <dbReference type="Proteomes" id="UP001208570"/>
    </source>
</evidence>
<feature type="transmembrane region" description="Helical" evidence="3">
    <location>
        <begin position="221"/>
        <end position="242"/>
    </location>
</feature>
<dbReference type="PROSITE" id="PS50850">
    <property type="entry name" value="MFS"/>
    <property type="match status" value="1"/>
</dbReference>
<dbReference type="InterPro" id="IPR020846">
    <property type="entry name" value="MFS_dom"/>
</dbReference>
<feature type="domain" description="Major facilitator superfamily (MFS) profile" evidence="4">
    <location>
        <begin position="96"/>
        <end position="419"/>
    </location>
</feature>
<dbReference type="InterPro" id="IPR050327">
    <property type="entry name" value="Proton-linked_MCT"/>
</dbReference>
<evidence type="ECO:0000256" key="1">
    <source>
        <dbReference type="ARBA" id="ARBA00004141"/>
    </source>
</evidence>
<evidence type="ECO:0000256" key="2">
    <source>
        <dbReference type="SAM" id="MobiDB-lite"/>
    </source>
</evidence>
<feature type="transmembrane region" description="Helical" evidence="3">
    <location>
        <begin position="186"/>
        <end position="209"/>
    </location>
</feature>
<feature type="region of interest" description="Disordered" evidence="2">
    <location>
        <begin position="27"/>
        <end position="50"/>
    </location>
</feature>
<keyword evidence="3" id="KW-1133">Transmembrane helix</keyword>
<evidence type="ECO:0000313" key="5">
    <source>
        <dbReference type="EMBL" id="KAK2161667.1"/>
    </source>
</evidence>
<reference evidence="5" key="1">
    <citation type="journal article" date="2023" name="Mol. Biol. Evol.">
        <title>Third-Generation Sequencing Reveals the Adaptive Role of the Epigenome in Three Deep-Sea Polychaetes.</title>
        <authorList>
            <person name="Perez M."/>
            <person name="Aroh O."/>
            <person name="Sun Y."/>
            <person name="Lan Y."/>
            <person name="Juniper S.K."/>
            <person name="Young C.R."/>
            <person name="Angers B."/>
            <person name="Qian P.Y."/>
        </authorList>
    </citation>
    <scope>NUCLEOTIDE SEQUENCE</scope>
    <source>
        <strain evidence="5">P08H-3</strain>
    </source>
</reference>
<dbReference type="GO" id="GO:0016020">
    <property type="term" value="C:membrane"/>
    <property type="evidence" value="ECO:0007669"/>
    <property type="project" value="UniProtKB-SubCell"/>
</dbReference>
<dbReference type="Gene3D" id="1.20.1250.20">
    <property type="entry name" value="MFS general substrate transporter like domains"/>
    <property type="match status" value="1"/>
</dbReference>
<keyword evidence="3" id="KW-0812">Transmembrane</keyword>
<dbReference type="InterPro" id="IPR011701">
    <property type="entry name" value="MFS"/>
</dbReference>
<evidence type="ECO:0000259" key="4">
    <source>
        <dbReference type="PROSITE" id="PS50850"/>
    </source>
</evidence>
<organism evidence="5 6">
    <name type="scientific">Paralvinella palmiformis</name>
    <dbReference type="NCBI Taxonomy" id="53620"/>
    <lineage>
        <taxon>Eukaryota</taxon>
        <taxon>Metazoa</taxon>
        <taxon>Spiralia</taxon>
        <taxon>Lophotrochozoa</taxon>
        <taxon>Annelida</taxon>
        <taxon>Polychaeta</taxon>
        <taxon>Sedentaria</taxon>
        <taxon>Canalipalpata</taxon>
        <taxon>Terebellida</taxon>
        <taxon>Terebelliformia</taxon>
        <taxon>Alvinellidae</taxon>
        <taxon>Paralvinella</taxon>
    </lineage>
</organism>
<proteinExistence type="predicted"/>
<accession>A0AAD9JYM0</accession>
<feature type="transmembrane region" description="Helical" evidence="3">
    <location>
        <begin position="162"/>
        <end position="180"/>
    </location>
</feature>
<feature type="compositionally biased region" description="Basic and acidic residues" evidence="2">
    <location>
        <begin position="38"/>
        <end position="49"/>
    </location>
</feature>
<protein>
    <recommendedName>
        <fullName evidence="4">Major facilitator superfamily (MFS) profile domain-containing protein</fullName>
    </recommendedName>
</protein>
<dbReference type="InterPro" id="IPR036259">
    <property type="entry name" value="MFS_trans_sf"/>
</dbReference>
<dbReference type="EMBL" id="JAODUP010000112">
    <property type="protein sequence ID" value="KAK2161667.1"/>
    <property type="molecule type" value="Genomic_DNA"/>
</dbReference>
<dbReference type="Pfam" id="PF07690">
    <property type="entry name" value="MFS_1"/>
    <property type="match status" value="1"/>
</dbReference>
<dbReference type="PANTHER" id="PTHR11360">
    <property type="entry name" value="MONOCARBOXYLATE TRANSPORTER"/>
    <property type="match status" value="1"/>
</dbReference>
<dbReference type="PANTHER" id="PTHR11360:SF284">
    <property type="entry name" value="EG:103B4.3 PROTEIN-RELATED"/>
    <property type="match status" value="1"/>
</dbReference>
<sequence length="419" mass="46063">MANTSEHDSKQSEHGLALIRFKPNELSETCNSMGDSGANHDGDDARSVSDEAECESMITSKTDIGQIETDHSPERAKLSAVNDDRFDDDGGYGWVIVVCALFIFMMYGANWVLFSVYIVDFSEVFDKPQAYISVIGSIDTAMSQFTALPAGAFVSMYGCRPVCLFGLLIYTIGTLSSAFTTNFYTLVLTFGFVKGLGAGIIFIPCSVIVQQYFHKRRAMAVAFSTSGSCLGTMIFSPVHRLLIQTFGWRGGLIFFSAIVLQCTVCAALMRPPNVRKRSLSAPMKRKSSDGNVAATKNVSRCDSFPTHFREALSLKFLKNPKLLLFLPIKAFGATGNTTAYKFCIARAVHQGVDKFYASFLVTAIGLNSCFIFDVTQSYTVPYLFGGALQVVASCMGFVIMFLNRREKRHLKFSTSCDVK</sequence>
<gene>
    <name evidence="5" type="ORF">LSH36_112g05105</name>
</gene>
<dbReference type="SUPFAM" id="SSF103473">
    <property type="entry name" value="MFS general substrate transporter"/>
    <property type="match status" value="1"/>
</dbReference>
<feature type="transmembrane region" description="Helical" evidence="3">
    <location>
        <begin position="92"/>
        <end position="118"/>
    </location>
</feature>
<name>A0AAD9JYM0_9ANNE</name>
<feature type="transmembrane region" description="Helical" evidence="3">
    <location>
        <begin position="380"/>
        <end position="402"/>
    </location>
</feature>
<feature type="transmembrane region" description="Helical" evidence="3">
    <location>
        <begin position="248"/>
        <end position="269"/>
    </location>
</feature>
<keyword evidence="6" id="KW-1185">Reference proteome</keyword>
<feature type="transmembrane region" description="Helical" evidence="3">
    <location>
        <begin position="130"/>
        <end position="150"/>
    </location>
</feature>
<comment type="caution">
    <text evidence="5">The sequence shown here is derived from an EMBL/GenBank/DDBJ whole genome shotgun (WGS) entry which is preliminary data.</text>
</comment>
<keyword evidence="3" id="KW-0472">Membrane</keyword>
<comment type="subcellular location">
    <subcellularLocation>
        <location evidence="1">Membrane</location>
        <topology evidence="1">Multi-pass membrane protein</topology>
    </subcellularLocation>
</comment>
<evidence type="ECO:0000256" key="3">
    <source>
        <dbReference type="SAM" id="Phobius"/>
    </source>
</evidence>
<dbReference type="Proteomes" id="UP001208570">
    <property type="component" value="Unassembled WGS sequence"/>
</dbReference>
<dbReference type="AlphaFoldDB" id="A0AAD9JYM0"/>